<evidence type="ECO:0000256" key="1">
    <source>
        <dbReference type="SAM" id="MobiDB-lite"/>
    </source>
</evidence>
<dbReference type="Proteomes" id="UP000886523">
    <property type="component" value="Unassembled WGS sequence"/>
</dbReference>
<feature type="region of interest" description="Disordered" evidence="1">
    <location>
        <begin position="1"/>
        <end position="31"/>
    </location>
</feature>
<dbReference type="EMBL" id="MU129189">
    <property type="protein sequence ID" value="KAF9504839.1"/>
    <property type="molecule type" value="Genomic_DNA"/>
</dbReference>
<comment type="caution">
    <text evidence="2">The sequence shown here is derived from an EMBL/GenBank/DDBJ whole genome shotgun (WGS) entry which is preliminary data.</text>
</comment>
<name>A0A9P6AGK1_9AGAM</name>
<sequence>MSSQTSHPTQPPKTPMSIQMGGTPIPKKHQCQLNSQSRTSHLVSHASYPRVSYLHASHPVSSCLASRISRLVPSCLITSCFATCTSYAVTHNHLAPHNLLLRNSYLASDLFPTPLCLFSFFLSH</sequence>
<reference evidence="2" key="1">
    <citation type="journal article" date="2020" name="Nat. Commun.">
        <title>Large-scale genome sequencing of mycorrhizal fungi provides insights into the early evolution of symbiotic traits.</title>
        <authorList>
            <person name="Miyauchi S."/>
            <person name="Kiss E."/>
            <person name="Kuo A."/>
            <person name="Drula E."/>
            <person name="Kohler A."/>
            <person name="Sanchez-Garcia M."/>
            <person name="Morin E."/>
            <person name="Andreopoulos B."/>
            <person name="Barry K.W."/>
            <person name="Bonito G."/>
            <person name="Buee M."/>
            <person name="Carver A."/>
            <person name="Chen C."/>
            <person name="Cichocki N."/>
            <person name="Clum A."/>
            <person name="Culley D."/>
            <person name="Crous P.W."/>
            <person name="Fauchery L."/>
            <person name="Girlanda M."/>
            <person name="Hayes R.D."/>
            <person name="Keri Z."/>
            <person name="LaButti K."/>
            <person name="Lipzen A."/>
            <person name="Lombard V."/>
            <person name="Magnuson J."/>
            <person name="Maillard F."/>
            <person name="Murat C."/>
            <person name="Nolan M."/>
            <person name="Ohm R.A."/>
            <person name="Pangilinan J."/>
            <person name="Pereira M.F."/>
            <person name="Perotto S."/>
            <person name="Peter M."/>
            <person name="Pfister S."/>
            <person name="Riley R."/>
            <person name="Sitrit Y."/>
            <person name="Stielow J.B."/>
            <person name="Szollosi G."/>
            <person name="Zifcakova L."/>
            <person name="Stursova M."/>
            <person name="Spatafora J.W."/>
            <person name="Tedersoo L."/>
            <person name="Vaario L.M."/>
            <person name="Yamada A."/>
            <person name="Yan M."/>
            <person name="Wang P."/>
            <person name="Xu J."/>
            <person name="Bruns T."/>
            <person name="Baldrian P."/>
            <person name="Vilgalys R."/>
            <person name="Dunand C."/>
            <person name="Henrissat B."/>
            <person name="Grigoriev I.V."/>
            <person name="Hibbett D."/>
            <person name="Nagy L.G."/>
            <person name="Martin F.M."/>
        </authorList>
    </citation>
    <scope>NUCLEOTIDE SEQUENCE</scope>
    <source>
        <strain evidence="2">UP504</strain>
    </source>
</reference>
<accession>A0A9P6AGK1</accession>
<evidence type="ECO:0000313" key="3">
    <source>
        <dbReference type="Proteomes" id="UP000886523"/>
    </source>
</evidence>
<proteinExistence type="predicted"/>
<gene>
    <name evidence="2" type="ORF">BS47DRAFT_1400961</name>
</gene>
<evidence type="ECO:0000313" key="2">
    <source>
        <dbReference type="EMBL" id="KAF9504839.1"/>
    </source>
</evidence>
<organism evidence="2 3">
    <name type="scientific">Hydnum rufescens UP504</name>
    <dbReference type="NCBI Taxonomy" id="1448309"/>
    <lineage>
        <taxon>Eukaryota</taxon>
        <taxon>Fungi</taxon>
        <taxon>Dikarya</taxon>
        <taxon>Basidiomycota</taxon>
        <taxon>Agaricomycotina</taxon>
        <taxon>Agaricomycetes</taxon>
        <taxon>Cantharellales</taxon>
        <taxon>Hydnaceae</taxon>
        <taxon>Hydnum</taxon>
    </lineage>
</organism>
<keyword evidence="3" id="KW-1185">Reference proteome</keyword>
<dbReference type="AlphaFoldDB" id="A0A9P6AGK1"/>
<protein>
    <submittedName>
        <fullName evidence="2">Uncharacterized protein</fullName>
    </submittedName>
</protein>